<name>A0A0G4IBC4_9ALVE</name>
<reference evidence="3" key="1">
    <citation type="submission" date="2014-11" db="EMBL/GenBank/DDBJ databases">
        <authorList>
            <person name="Otto D Thomas"/>
            <person name="Naeem Raeece"/>
        </authorList>
    </citation>
    <scope>NUCLEOTIDE SEQUENCE</scope>
</reference>
<protein>
    <submittedName>
        <fullName evidence="3">Uncharacterized protein</fullName>
    </submittedName>
</protein>
<feature type="transmembrane region" description="Helical" evidence="2">
    <location>
        <begin position="221"/>
        <end position="244"/>
    </location>
</feature>
<proteinExistence type="predicted"/>
<keyword evidence="2" id="KW-0472">Membrane</keyword>
<keyword evidence="2" id="KW-0812">Transmembrane</keyword>
<evidence type="ECO:0000256" key="2">
    <source>
        <dbReference type="SAM" id="Phobius"/>
    </source>
</evidence>
<feature type="transmembrane region" description="Helical" evidence="2">
    <location>
        <begin position="155"/>
        <end position="175"/>
    </location>
</feature>
<feature type="transmembrane region" description="Helical" evidence="2">
    <location>
        <begin position="291"/>
        <end position="311"/>
    </location>
</feature>
<keyword evidence="2" id="KW-1133">Transmembrane helix</keyword>
<evidence type="ECO:0000256" key="1">
    <source>
        <dbReference type="SAM" id="MobiDB-lite"/>
    </source>
</evidence>
<feature type="transmembrane region" description="Helical" evidence="2">
    <location>
        <begin position="250"/>
        <end position="271"/>
    </location>
</feature>
<evidence type="ECO:0000313" key="3">
    <source>
        <dbReference type="EMBL" id="CEM54348.1"/>
    </source>
</evidence>
<gene>
    <name evidence="3" type="ORF">Cvel_12703</name>
</gene>
<feature type="transmembrane region" description="Helical" evidence="2">
    <location>
        <begin position="77"/>
        <end position="99"/>
    </location>
</feature>
<feature type="compositionally biased region" description="Low complexity" evidence="1">
    <location>
        <begin position="21"/>
        <end position="35"/>
    </location>
</feature>
<dbReference type="AlphaFoldDB" id="A0A0G4IBC4"/>
<organism evidence="3">
    <name type="scientific">Chromera velia CCMP2878</name>
    <dbReference type="NCBI Taxonomy" id="1169474"/>
    <lineage>
        <taxon>Eukaryota</taxon>
        <taxon>Sar</taxon>
        <taxon>Alveolata</taxon>
        <taxon>Colpodellida</taxon>
        <taxon>Chromeraceae</taxon>
        <taxon>Chromera</taxon>
    </lineage>
</organism>
<feature type="compositionally biased region" description="Basic and acidic residues" evidence="1">
    <location>
        <begin position="1"/>
        <end position="18"/>
    </location>
</feature>
<dbReference type="EMBL" id="CDMZ01005779">
    <property type="protein sequence ID" value="CEM54348.1"/>
    <property type="molecule type" value="Genomic_DNA"/>
</dbReference>
<feature type="transmembrane region" description="Helical" evidence="2">
    <location>
        <begin position="187"/>
        <end position="209"/>
    </location>
</feature>
<sequence length="321" mass="35622">MARKDATQQKENGREKETAGSVSSSSPSEALVGEVSGEGGASVSIRAVQPSGTRNIGGLELNVNLVPERLRIGPWSVFAHLFVIGVGIFLVLLSPSAVATGGELKAPSPGEFLSMNPPGLFYLVGTFWCWFVLAYMFCFVGWGPMMSYTMWSWSLLTLRYTFATTGASGILWLAWTEWLAEALRFVALANACITFFLWWLILVPFIYYTQDAEGRRAFVKLNLSFFLMNIHVLNFPLALLDFLYNARTLILFDLWVALLVAWVYLTFYLYVLDKIGVHLYVILTPRTPLCALNYTLVLLIYVGIFAALNGITGSWSGTQAG</sequence>
<dbReference type="VEuPathDB" id="CryptoDB:Cvel_12703"/>
<feature type="region of interest" description="Disordered" evidence="1">
    <location>
        <begin position="1"/>
        <end position="37"/>
    </location>
</feature>
<accession>A0A0G4IBC4</accession>
<feature type="transmembrane region" description="Helical" evidence="2">
    <location>
        <begin position="119"/>
        <end position="143"/>
    </location>
</feature>